<feature type="domain" description="HAMP" evidence="9">
    <location>
        <begin position="232"/>
        <end position="284"/>
    </location>
</feature>
<evidence type="ECO:0000313" key="10">
    <source>
        <dbReference type="EMBL" id="GGD73704.1"/>
    </source>
</evidence>
<dbReference type="Proteomes" id="UP000612456">
    <property type="component" value="Unassembled WGS sequence"/>
</dbReference>
<dbReference type="InterPro" id="IPR004090">
    <property type="entry name" value="Chemotax_Me-accpt_rcpt"/>
</dbReference>
<dbReference type="CDD" id="cd11386">
    <property type="entry name" value="MCP_signal"/>
    <property type="match status" value="1"/>
</dbReference>
<dbReference type="EMBL" id="BMHP01000002">
    <property type="protein sequence ID" value="GGD73704.1"/>
    <property type="molecule type" value="Genomic_DNA"/>
</dbReference>
<dbReference type="PANTHER" id="PTHR32089">
    <property type="entry name" value="METHYL-ACCEPTING CHEMOTAXIS PROTEIN MCPB"/>
    <property type="match status" value="1"/>
</dbReference>
<dbReference type="GO" id="GO:0004888">
    <property type="term" value="F:transmembrane signaling receptor activity"/>
    <property type="evidence" value="ECO:0007669"/>
    <property type="project" value="InterPro"/>
</dbReference>
<dbReference type="GO" id="GO:0006935">
    <property type="term" value="P:chemotaxis"/>
    <property type="evidence" value="ECO:0007669"/>
    <property type="project" value="InterPro"/>
</dbReference>
<evidence type="ECO:0000256" key="5">
    <source>
        <dbReference type="ARBA" id="ARBA00029447"/>
    </source>
</evidence>
<keyword evidence="4 6" id="KW-0807">Transducer</keyword>
<dbReference type="AlphaFoldDB" id="A0A917DWQ2"/>
<feature type="transmembrane region" description="Helical" evidence="7">
    <location>
        <begin position="211"/>
        <end position="231"/>
    </location>
</feature>
<evidence type="ECO:0000256" key="6">
    <source>
        <dbReference type="PROSITE-ProRule" id="PRU00284"/>
    </source>
</evidence>
<keyword evidence="2" id="KW-1003">Cell membrane</keyword>
<dbReference type="CDD" id="cd06225">
    <property type="entry name" value="HAMP"/>
    <property type="match status" value="1"/>
</dbReference>
<feature type="transmembrane region" description="Helical" evidence="7">
    <location>
        <begin position="32"/>
        <end position="52"/>
    </location>
</feature>
<evidence type="ECO:0000313" key="11">
    <source>
        <dbReference type="Proteomes" id="UP000612456"/>
    </source>
</evidence>
<dbReference type="PROSITE" id="PS50111">
    <property type="entry name" value="CHEMOTAXIS_TRANSDUC_2"/>
    <property type="match status" value="1"/>
</dbReference>
<feature type="domain" description="Methyl-accepting transducer" evidence="8">
    <location>
        <begin position="289"/>
        <end position="532"/>
    </location>
</feature>
<evidence type="ECO:0000256" key="7">
    <source>
        <dbReference type="SAM" id="Phobius"/>
    </source>
</evidence>
<comment type="caution">
    <text evidence="10">The sequence shown here is derived from an EMBL/GenBank/DDBJ whole genome shotgun (WGS) entry which is preliminary data.</text>
</comment>
<evidence type="ECO:0000256" key="3">
    <source>
        <dbReference type="ARBA" id="ARBA00023136"/>
    </source>
</evidence>
<reference evidence="10" key="1">
    <citation type="journal article" date="2014" name="Int. J. Syst. Evol. Microbiol.">
        <title>Complete genome sequence of Corynebacterium casei LMG S-19264T (=DSM 44701T), isolated from a smear-ripened cheese.</title>
        <authorList>
            <consortium name="US DOE Joint Genome Institute (JGI-PGF)"/>
            <person name="Walter F."/>
            <person name="Albersmeier A."/>
            <person name="Kalinowski J."/>
            <person name="Ruckert C."/>
        </authorList>
    </citation>
    <scope>NUCLEOTIDE SEQUENCE</scope>
    <source>
        <strain evidence="10">CGMCC 1.15178</strain>
    </source>
</reference>
<dbReference type="GO" id="GO:0007165">
    <property type="term" value="P:signal transduction"/>
    <property type="evidence" value="ECO:0007669"/>
    <property type="project" value="UniProtKB-KW"/>
</dbReference>
<protein>
    <submittedName>
        <fullName evidence="10">Methyl-accepting chemotaxis protein</fullName>
    </submittedName>
</protein>
<dbReference type="PROSITE" id="PS50885">
    <property type="entry name" value="HAMP"/>
    <property type="match status" value="1"/>
</dbReference>
<keyword evidence="7" id="KW-1133">Transmembrane helix</keyword>
<comment type="similarity">
    <text evidence="5">Belongs to the methyl-accepting chemotaxis (MCP) protein family.</text>
</comment>
<dbReference type="PRINTS" id="PR00260">
    <property type="entry name" value="CHEMTRNSDUCR"/>
</dbReference>
<dbReference type="Gene3D" id="1.10.287.950">
    <property type="entry name" value="Methyl-accepting chemotaxis protein"/>
    <property type="match status" value="1"/>
</dbReference>
<evidence type="ECO:0000259" key="8">
    <source>
        <dbReference type="PROSITE" id="PS50111"/>
    </source>
</evidence>
<evidence type="ECO:0000256" key="2">
    <source>
        <dbReference type="ARBA" id="ARBA00022475"/>
    </source>
</evidence>
<organism evidence="10 11">
    <name type="scientific">Paenibacillus nasutitermitis</name>
    <dbReference type="NCBI Taxonomy" id="1652958"/>
    <lineage>
        <taxon>Bacteria</taxon>
        <taxon>Bacillati</taxon>
        <taxon>Bacillota</taxon>
        <taxon>Bacilli</taxon>
        <taxon>Bacillales</taxon>
        <taxon>Paenibacillaceae</taxon>
        <taxon>Paenibacillus</taxon>
    </lineage>
</organism>
<keyword evidence="3 7" id="KW-0472">Membrane</keyword>
<dbReference type="InterPro" id="IPR003660">
    <property type="entry name" value="HAMP_dom"/>
</dbReference>
<comment type="subcellular location">
    <subcellularLocation>
        <location evidence="1">Cell membrane</location>
    </subcellularLocation>
</comment>
<dbReference type="SMART" id="SM00283">
    <property type="entry name" value="MA"/>
    <property type="match status" value="1"/>
</dbReference>
<dbReference type="PANTHER" id="PTHR32089:SF112">
    <property type="entry name" value="LYSOZYME-LIKE PROTEIN-RELATED"/>
    <property type="match status" value="1"/>
</dbReference>
<evidence type="ECO:0000259" key="9">
    <source>
        <dbReference type="PROSITE" id="PS50885"/>
    </source>
</evidence>
<dbReference type="InterPro" id="IPR004089">
    <property type="entry name" value="MCPsignal_dom"/>
</dbReference>
<dbReference type="Pfam" id="PF00015">
    <property type="entry name" value="MCPsignal"/>
    <property type="match status" value="1"/>
</dbReference>
<dbReference type="InterPro" id="IPR047347">
    <property type="entry name" value="YvaQ-like_sensor"/>
</dbReference>
<gene>
    <name evidence="10" type="primary">mcp40H-14</name>
    <name evidence="10" type="ORF">GCM10010911_34450</name>
</gene>
<dbReference type="GO" id="GO:0005886">
    <property type="term" value="C:plasma membrane"/>
    <property type="evidence" value="ECO:0007669"/>
    <property type="project" value="UniProtKB-SubCell"/>
</dbReference>
<reference evidence="10" key="2">
    <citation type="submission" date="2020-09" db="EMBL/GenBank/DDBJ databases">
        <authorList>
            <person name="Sun Q."/>
            <person name="Zhou Y."/>
        </authorList>
    </citation>
    <scope>NUCLEOTIDE SEQUENCE</scope>
    <source>
        <strain evidence="10">CGMCC 1.15178</strain>
    </source>
</reference>
<dbReference type="SMART" id="SM00304">
    <property type="entry name" value="HAMP"/>
    <property type="match status" value="2"/>
</dbReference>
<proteinExistence type="inferred from homology"/>
<evidence type="ECO:0000256" key="4">
    <source>
        <dbReference type="ARBA" id="ARBA00023224"/>
    </source>
</evidence>
<dbReference type="CDD" id="cd19411">
    <property type="entry name" value="MCP2201-like_sensor"/>
    <property type="match status" value="1"/>
</dbReference>
<accession>A0A917DWQ2</accession>
<sequence>MFNGHKRKETIKLIEVADIMKWFYNLKTSVKLILAFLIIACILAFVGIYGLNNLNKFNSNLKEMYNDNLVPVTYLLESKSDVNEIRKLAREFYIERDPGQKEKNNEDFKRVKQNVTNHLALFGEAVMSEESHKALQPMLEAWSAYSEGIEELIKVSLAGRNDEVLVILRGDLKSKADTMESLIVKLVDINVSDASKANKNNEHMYIQSRNLTFGIVLAAVLLSIIFGYYIARIIANPLNKLVLVVGKVAVGDLREKNNIQTKDEVGKLASAVNDMVDNLRQIVGSITSSSHSVAAAAQQISASTEEIADGTTNQASAALSINELFVELSAAIHSVAQNTEQAAELSDDTMKLAREGSEVVSSSMDSMQAVSSQMARLEEDSQKIGEIIEVIEDIADQTNLLALNAAIEAARAGEQGRGFAVVADEVRKLAERSGDATKQIAGIIKGMQENTRKSVTAVHSSSSLSQQTGESFRKIALMVDQAGQKVSEIAAASQEQAAQASTVLSAVENISAVTEEAAASSEETAATAQSLSQLAEELQSSIEVFILDEK</sequence>
<dbReference type="Pfam" id="PF12729">
    <property type="entry name" value="4HB_MCP_1"/>
    <property type="match status" value="1"/>
</dbReference>
<dbReference type="FunFam" id="1.10.287.950:FF:000001">
    <property type="entry name" value="Methyl-accepting chemotaxis sensory transducer"/>
    <property type="match status" value="1"/>
</dbReference>
<keyword evidence="7" id="KW-0812">Transmembrane</keyword>
<dbReference type="Pfam" id="PF00672">
    <property type="entry name" value="HAMP"/>
    <property type="match status" value="1"/>
</dbReference>
<name>A0A917DWQ2_9BACL</name>
<evidence type="ECO:0000256" key="1">
    <source>
        <dbReference type="ARBA" id="ARBA00004236"/>
    </source>
</evidence>
<keyword evidence="11" id="KW-1185">Reference proteome</keyword>
<dbReference type="InterPro" id="IPR024478">
    <property type="entry name" value="HlyB_4HB_MCP"/>
</dbReference>
<dbReference type="SUPFAM" id="SSF58104">
    <property type="entry name" value="Methyl-accepting chemotaxis protein (MCP) signaling domain"/>
    <property type="match status" value="1"/>
</dbReference>